<comment type="caution">
    <text evidence="11">The sequence shown here is derived from an EMBL/GenBank/DDBJ whole genome shotgun (WGS) entry which is preliminary data.</text>
</comment>
<keyword evidence="4" id="KW-0732">Signal</keyword>
<reference evidence="11" key="1">
    <citation type="submission" date="2021-11" db="EMBL/GenBank/DDBJ databases">
        <title>Description of novel Flavobacterium species.</title>
        <authorList>
            <person name="Saticioglu I.B."/>
            <person name="Ay H."/>
            <person name="Altun S."/>
            <person name="Duman M."/>
        </authorList>
    </citation>
    <scope>NUCLEOTIDE SEQUENCE</scope>
    <source>
        <strain evidence="11">F-126</strain>
    </source>
</reference>
<keyword evidence="6" id="KW-0862">Zinc</keyword>
<dbReference type="EMBL" id="JAJJMN010000002">
    <property type="protein sequence ID" value="MCC9020103.1"/>
    <property type="molecule type" value="Genomic_DNA"/>
</dbReference>
<dbReference type="InterPro" id="IPR026444">
    <property type="entry name" value="Secre_tail"/>
</dbReference>
<gene>
    <name evidence="11" type="ORF">LNQ34_20250</name>
</gene>
<protein>
    <submittedName>
        <fullName evidence="11">Zinc-dependent metalloprotease</fullName>
    </submittedName>
</protein>
<dbReference type="Pfam" id="PF05572">
    <property type="entry name" value="Peptidase_M43"/>
    <property type="match status" value="1"/>
</dbReference>
<dbReference type="PANTHER" id="PTHR47466:SF1">
    <property type="entry name" value="METALLOPROTEASE MEP1 (AFU_ORTHOLOGUE AFUA_1G07730)-RELATED"/>
    <property type="match status" value="1"/>
</dbReference>
<dbReference type="Proteomes" id="UP001430700">
    <property type="component" value="Unassembled WGS sequence"/>
</dbReference>
<dbReference type="RefSeq" id="WP_230001024.1">
    <property type="nucleotide sequence ID" value="NZ_JAJJMN010000002.1"/>
</dbReference>
<sequence length="607" mass="68433">MREKRKIILGFVFCFSGFMYAQKSEGSGVVSYPDNNIKVVGEKVFWSANPKTDNSSESDLLTTYYKGLYNRRNNYLSGIKGTIDKPGGYIKIEVHAYDSKRAGGLQLLTNDEKTFVTRPIYNVEITQSSPNVFSKTTKEMNYQYFDYGQQIGKISSDDIKTLGAKASNTVTVNCGGWAWNWLRAFSLVSSSCSLEIDEDKLIQLENQPVVVKITVKDATLIDVRVPAVERNDNLKRIIEKEYPYFIIKKVNVEILEAPADNNTAQYYEDLVRLQVNWANKAYNDKTGKTLPPAAVATGAKMANARIVFRDIDITIRKGSKKIYNQDKINSIPEIQKLNADGINIRDLVSNDSKEKIVIKYVPELISEKSVFSGVTVVGRDGNEKLLLAFIVLAYDYKDDVNELSIKKTTAAHELGHYFSLIHTFEGGCTGKNDKISDTPPAEEPKTRFYENCIAPVQCGGHRRLIENIMDYSNCTFMFTPGQVKVMRNAIKKDFSNLYTTQKSTDAAINTDLNITVEDLRPGKTGRSKRDTLEKEVEKSQDIILYPNPVKDILTISNMENEEYAIYNLTGQQILTGRTQTGQIDVSTLPKGLYIIRIKNSSKQFIKE</sequence>
<keyword evidence="8" id="KW-1015">Disulfide bond</keyword>
<dbReference type="Pfam" id="PF18962">
    <property type="entry name" value="Por_Secre_tail"/>
    <property type="match status" value="1"/>
</dbReference>
<keyword evidence="12" id="KW-1185">Reference proteome</keyword>
<keyword evidence="3" id="KW-0479">Metal-binding</keyword>
<dbReference type="SUPFAM" id="SSF55486">
    <property type="entry name" value="Metalloproteases ('zincins'), catalytic domain"/>
    <property type="match status" value="1"/>
</dbReference>
<evidence type="ECO:0000313" key="11">
    <source>
        <dbReference type="EMBL" id="MCC9020103.1"/>
    </source>
</evidence>
<feature type="domain" description="Peptidase M43 pregnancy-associated plasma-A" evidence="9">
    <location>
        <begin position="368"/>
        <end position="490"/>
    </location>
</feature>
<dbReference type="NCBIfam" id="TIGR04183">
    <property type="entry name" value="Por_Secre_tail"/>
    <property type="match status" value="1"/>
</dbReference>
<dbReference type="PANTHER" id="PTHR47466">
    <property type="match status" value="1"/>
</dbReference>
<evidence type="ECO:0000256" key="2">
    <source>
        <dbReference type="ARBA" id="ARBA00022670"/>
    </source>
</evidence>
<evidence type="ECO:0000256" key="5">
    <source>
        <dbReference type="ARBA" id="ARBA00022801"/>
    </source>
</evidence>
<feature type="domain" description="Secretion system C-terminal sorting" evidence="10">
    <location>
        <begin position="544"/>
        <end position="605"/>
    </location>
</feature>
<proteinExistence type="inferred from homology"/>
<evidence type="ECO:0000313" key="12">
    <source>
        <dbReference type="Proteomes" id="UP001430700"/>
    </source>
</evidence>
<organism evidence="11 12">
    <name type="scientific">Flavobacterium lipolyticum</name>
    <dbReference type="NCBI Taxonomy" id="2893754"/>
    <lineage>
        <taxon>Bacteria</taxon>
        <taxon>Pseudomonadati</taxon>
        <taxon>Bacteroidota</taxon>
        <taxon>Flavobacteriia</taxon>
        <taxon>Flavobacteriales</taxon>
        <taxon>Flavobacteriaceae</taxon>
        <taxon>Flavobacterium</taxon>
    </lineage>
</organism>
<dbReference type="InterPro" id="IPR024079">
    <property type="entry name" value="MetalloPept_cat_dom_sf"/>
</dbReference>
<evidence type="ECO:0000256" key="7">
    <source>
        <dbReference type="ARBA" id="ARBA00023049"/>
    </source>
</evidence>
<evidence type="ECO:0000256" key="3">
    <source>
        <dbReference type="ARBA" id="ARBA00022723"/>
    </source>
</evidence>
<keyword evidence="2" id="KW-0645">Protease</keyword>
<keyword evidence="7 11" id="KW-0482">Metalloprotease</keyword>
<comment type="similarity">
    <text evidence="1">Belongs to the peptidase M43B family.</text>
</comment>
<evidence type="ECO:0000256" key="8">
    <source>
        <dbReference type="ARBA" id="ARBA00023157"/>
    </source>
</evidence>
<evidence type="ECO:0000256" key="1">
    <source>
        <dbReference type="ARBA" id="ARBA00008721"/>
    </source>
</evidence>
<accession>A0ABS8M5K9</accession>
<dbReference type="GO" id="GO:0008237">
    <property type="term" value="F:metallopeptidase activity"/>
    <property type="evidence" value="ECO:0007669"/>
    <property type="project" value="UniProtKB-KW"/>
</dbReference>
<dbReference type="Gene3D" id="3.40.390.10">
    <property type="entry name" value="Collagenase (Catalytic Domain)"/>
    <property type="match status" value="1"/>
</dbReference>
<evidence type="ECO:0000259" key="10">
    <source>
        <dbReference type="Pfam" id="PF18962"/>
    </source>
</evidence>
<evidence type="ECO:0000259" key="9">
    <source>
        <dbReference type="Pfam" id="PF05572"/>
    </source>
</evidence>
<name>A0ABS8M5K9_9FLAO</name>
<evidence type="ECO:0000256" key="4">
    <source>
        <dbReference type="ARBA" id="ARBA00022729"/>
    </source>
</evidence>
<evidence type="ECO:0000256" key="6">
    <source>
        <dbReference type="ARBA" id="ARBA00022833"/>
    </source>
</evidence>
<keyword evidence="5" id="KW-0378">Hydrolase</keyword>
<dbReference type="InterPro" id="IPR008754">
    <property type="entry name" value="Peptidase_M43"/>
</dbReference>